<evidence type="ECO:0000256" key="1">
    <source>
        <dbReference type="ARBA" id="ARBA00022603"/>
    </source>
</evidence>
<dbReference type="SUPFAM" id="SSF53335">
    <property type="entry name" value="S-adenosyl-L-methionine-dependent methyltransferases"/>
    <property type="match status" value="1"/>
</dbReference>
<dbReference type="GO" id="GO:0005829">
    <property type="term" value="C:cytosol"/>
    <property type="evidence" value="ECO:0007669"/>
    <property type="project" value="TreeGrafter"/>
</dbReference>
<dbReference type="SUPFAM" id="SSF48557">
    <property type="entry name" value="L-aspartase-like"/>
    <property type="match status" value="1"/>
</dbReference>
<dbReference type="PRINTS" id="PR00149">
    <property type="entry name" value="FUMRATELYASE"/>
</dbReference>
<dbReference type="FunFam" id="1.10.275.10:FF:000001">
    <property type="entry name" value="Fumarate hydratase, mitochondrial"/>
    <property type="match status" value="1"/>
</dbReference>
<dbReference type="Gene3D" id="1.10.275.10">
    <property type="entry name" value="Fumarase/aspartase (N-terminal domain)"/>
    <property type="match status" value="1"/>
</dbReference>
<evidence type="ECO:0000313" key="7">
    <source>
        <dbReference type="EMBL" id="VFJ97576.1"/>
    </source>
</evidence>
<evidence type="ECO:0000256" key="3">
    <source>
        <dbReference type="ARBA" id="ARBA00023239"/>
    </source>
</evidence>
<evidence type="ECO:0000259" key="5">
    <source>
        <dbReference type="Pfam" id="PF05175"/>
    </source>
</evidence>
<dbReference type="InterPro" id="IPR029063">
    <property type="entry name" value="SAM-dependent_MTases_sf"/>
</dbReference>
<feature type="domain" description="Methyltransferase small" evidence="5">
    <location>
        <begin position="132"/>
        <end position="214"/>
    </location>
</feature>
<dbReference type="PROSITE" id="PS00163">
    <property type="entry name" value="FUMARATE_LYASES"/>
    <property type="match status" value="1"/>
</dbReference>
<keyword evidence="1" id="KW-0489">Methyltransferase</keyword>
<keyword evidence="3 7" id="KW-0456">Lyase</keyword>
<dbReference type="PANTHER" id="PTHR42696:SF2">
    <property type="entry name" value="ASPARTATE AMMONIA-LYASE"/>
    <property type="match status" value="1"/>
</dbReference>
<feature type="domain" description="Fumarate lyase N-terminal" evidence="4">
    <location>
        <begin position="405"/>
        <end position="732"/>
    </location>
</feature>
<dbReference type="PANTHER" id="PTHR42696">
    <property type="entry name" value="ASPARTATE AMMONIA-LYASE"/>
    <property type="match status" value="1"/>
</dbReference>
<dbReference type="InterPro" id="IPR022761">
    <property type="entry name" value="Fumarate_lyase_N"/>
</dbReference>
<dbReference type="Gene3D" id="3.40.50.150">
    <property type="entry name" value="Vaccinia Virus protein VP39"/>
    <property type="match status" value="1"/>
</dbReference>
<dbReference type="GO" id="GO:0008168">
    <property type="term" value="F:methyltransferase activity"/>
    <property type="evidence" value="ECO:0007669"/>
    <property type="project" value="UniProtKB-KW"/>
</dbReference>
<dbReference type="Gene3D" id="1.20.200.10">
    <property type="entry name" value="Fumarase/aspartase (Central domain)"/>
    <property type="match status" value="1"/>
</dbReference>
<dbReference type="InterPro" id="IPR008948">
    <property type="entry name" value="L-Aspartase-like"/>
</dbReference>
<dbReference type="Pfam" id="PF10415">
    <property type="entry name" value="FumaraseC_C"/>
    <property type="match status" value="1"/>
</dbReference>
<dbReference type="GO" id="GO:0006531">
    <property type="term" value="P:aspartate metabolic process"/>
    <property type="evidence" value="ECO:0007669"/>
    <property type="project" value="TreeGrafter"/>
</dbReference>
<dbReference type="GO" id="GO:0006099">
    <property type="term" value="P:tricarboxylic acid cycle"/>
    <property type="evidence" value="ECO:0007669"/>
    <property type="project" value="InterPro"/>
</dbReference>
<dbReference type="AlphaFoldDB" id="A0A450UYH3"/>
<reference evidence="7" key="1">
    <citation type="submission" date="2019-02" db="EMBL/GenBank/DDBJ databases">
        <authorList>
            <person name="Gruber-Vodicka R. H."/>
            <person name="Seah K. B. B."/>
        </authorList>
    </citation>
    <scope>NUCLEOTIDE SEQUENCE</scope>
    <source>
        <strain evidence="7">BECK_M6</strain>
    </source>
</reference>
<dbReference type="InterPro" id="IPR051546">
    <property type="entry name" value="Aspartate_Ammonia-Lyase"/>
</dbReference>
<dbReference type="GO" id="GO:0008797">
    <property type="term" value="F:aspartate ammonia-lyase activity"/>
    <property type="evidence" value="ECO:0007669"/>
    <property type="project" value="TreeGrafter"/>
</dbReference>
<dbReference type="InterPro" id="IPR000362">
    <property type="entry name" value="Fumarate_lyase_fam"/>
</dbReference>
<dbReference type="InterPro" id="IPR020557">
    <property type="entry name" value="Fumarate_lyase_CS"/>
</dbReference>
<dbReference type="Pfam" id="PF05175">
    <property type="entry name" value="MTS"/>
    <property type="match status" value="1"/>
</dbReference>
<proteinExistence type="predicted"/>
<dbReference type="Gene3D" id="1.10.40.30">
    <property type="entry name" value="Fumarase/aspartase (C-terminal domain)"/>
    <property type="match status" value="1"/>
</dbReference>
<sequence length="872" mass="96356">MALLCGWKLLDSRRVFDLGDSIDHASVHLTYCLKRDIGHLFFQGLLAHFQLISHTDNAPFIGLAQQTDRLWLVPRTIYPYSLHNMIDTKTFDICGYEISLLSHSEMWMPCSAVEMMTFLKEANHLGGLGDLRVLDMGTGSGVVGILCGLMGAGTITLSDYNRFFVEQASKNARLNDLSVRCIVGDRFGAFQEGQDEYDLIISNPPVQPWLHTDINRTMERAGAADWNEAGENGRMVLDALIEESDKYLSVNSALITSCSTRHGHRQTIRLMEKHWKGNWETIYAAEHTCDPDYHGPYMPTWRAMQAEDGDLRIYRIDTRQRRFAPWTDPDGTPVLLATDKVKGKKIPVRFIRTARGWRITDTEGNTLREVGEHHPDVPGPAIDDRWYYTYYLIRARKRRETDALGTLSIPADVYYGIHTERARRNFAISRETIGHWQPYIASLAKVKKAAALANADIGTIPRPVSEAICAAADEVVAGKIEARHFPICMIQGGGGTSTNMNLNEVLANRASEILTGRKGYDAIHPNDHVNYGQSTSDVIVTGLNLALHLELIDLIVALQILEAVLESKMANTKGVVKVSRTCLKDAVPITLGQEFSAYLAAIERSIRLLKQYAYECLDVPLGGTVVGTSLGVNAEYLERLYPHLAKVTGLAVRRNTNFFDVLQNGDQFIQISGALKSTAALLSKMATDLRILSSGNGEMILPAVQAGSSFMPGKVNPVLPELINQVAYLVCGNDVTVAMAVEAGELNLNVWSAIIAKSLFESCRTMAEAVPIFARRCIDGIVIDEALCRKNAENSLSNSSVIAMVFGYKAGAKVARLAEEQGISIREAAVRLAILPDSLADELLDPMTLTDVAKSAEAIRRVMAWRKSKSEE</sequence>
<protein>
    <submittedName>
        <fullName evidence="7">Aspartate ammonia-lyase</fullName>
    </submittedName>
</protein>
<accession>A0A450UYH3</accession>
<evidence type="ECO:0000256" key="2">
    <source>
        <dbReference type="ARBA" id="ARBA00022691"/>
    </source>
</evidence>
<evidence type="ECO:0000259" key="4">
    <source>
        <dbReference type="Pfam" id="PF00206"/>
    </source>
</evidence>
<dbReference type="Pfam" id="PF00206">
    <property type="entry name" value="Lyase_1"/>
    <property type="match status" value="1"/>
</dbReference>
<organism evidence="7">
    <name type="scientific">Candidatus Kentrum sp. LFY</name>
    <dbReference type="NCBI Taxonomy" id="2126342"/>
    <lineage>
        <taxon>Bacteria</taxon>
        <taxon>Pseudomonadati</taxon>
        <taxon>Pseudomonadota</taxon>
        <taxon>Gammaproteobacteria</taxon>
        <taxon>Candidatus Kentrum</taxon>
    </lineage>
</organism>
<name>A0A450UYH3_9GAMM</name>
<dbReference type="InterPro" id="IPR018951">
    <property type="entry name" value="Fumarase_C_C"/>
</dbReference>
<dbReference type="InterPro" id="IPR007848">
    <property type="entry name" value="Small_mtfrase_dom"/>
</dbReference>
<dbReference type="CDD" id="cd02440">
    <property type="entry name" value="AdoMet_MTases"/>
    <property type="match status" value="1"/>
</dbReference>
<keyword evidence="1" id="KW-0808">Transferase</keyword>
<dbReference type="InterPro" id="IPR024083">
    <property type="entry name" value="Fumarase/histidase_N"/>
</dbReference>
<feature type="domain" description="Fumarase C C-terminal" evidence="6">
    <location>
        <begin position="805"/>
        <end position="850"/>
    </location>
</feature>
<keyword evidence="2" id="KW-0949">S-adenosyl-L-methionine</keyword>
<dbReference type="EMBL" id="CAADFH010000071">
    <property type="protein sequence ID" value="VFJ97576.1"/>
    <property type="molecule type" value="Genomic_DNA"/>
</dbReference>
<evidence type="ECO:0000259" key="6">
    <source>
        <dbReference type="Pfam" id="PF10415"/>
    </source>
</evidence>
<dbReference type="GO" id="GO:0032259">
    <property type="term" value="P:methylation"/>
    <property type="evidence" value="ECO:0007669"/>
    <property type="project" value="UniProtKB-KW"/>
</dbReference>
<gene>
    <name evidence="7" type="ORF">BECKLFY1418A_GA0070994_10715</name>
</gene>